<accession>A0A183DQG4</accession>
<keyword evidence="5" id="KW-1185">Reference proteome</keyword>
<feature type="compositionally biased region" description="Polar residues" evidence="1">
    <location>
        <begin position="403"/>
        <end position="416"/>
    </location>
</feature>
<evidence type="ECO:0000256" key="1">
    <source>
        <dbReference type="SAM" id="MobiDB-lite"/>
    </source>
</evidence>
<feature type="transmembrane region" description="Helical" evidence="2">
    <location>
        <begin position="66"/>
        <end position="88"/>
    </location>
</feature>
<dbReference type="PANTHER" id="PTHR23021">
    <property type="entry name" value="SERPENTINE RECEPTOR, CLASS T"/>
    <property type="match status" value="1"/>
</dbReference>
<feature type="transmembrane region" description="Helical" evidence="2">
    <location>
        <begin position="100"/>
        <end position="126"/>
    </location>
</feature>
<dbReference type="OrthoDB" id="5846501at2759"/>
<dbReference type="InterPro" id="IPR019425">
    <property type="entry name" value="7TM_GPCR_serpentine_rcpt_Srt"/>
</dbReference>
<reference evidence="4 5" key="2">
    <citation type="submission" date="2018-11" db="EMBL/GenBank/DDBJ databases">
        <authorList>
            <consortium name="Pathogen Informatics"/>
        </authorList>
    </citation>
    <scope>NUCLEOTIDE SEQUENCE [LARGE SCALE GENOMIC DNA]</scope>
</reference>
<keyword evidence="2" id="KW-0812">Transmembrane</keyword>
<dbReference type="AlphaFoldDB" id="A0A183DQG4"/>
<evidence type="ECO:0000313" key="6">
    <source>
        <dbReference type="WBParaSite" id="GPUH_0001096801-mRNA-1"/>
    </source>
</evidence>
<gene>
    <name evidence="4" type="ORF">GPUH_LOCUS10955</name>
</gene>
<sequence>MNGYLQIIISDRGLMKYSTYKIVVCYGFIDIAQLLVYICNGIFAIIGTTAHKWVEKVCGFQLSFCWYNIGSLTVLLAVNRLSLLYFGVRAEYFFNATRTWFILFFAIAIPSAFSLVWLTPYATYGFDAELLMWEYDSPDFMPSYDRLTTLATSILATLCYVLVLIFVLRKHLCLGLPHDKATQHLTVETVNRCGRIYVFTLTFLIMYATKKGLGMYFIDVCYQGKTREVERNRLLLEKKKKHTILQVELWVLPVLLRKIGDARRAGRAAVLRRMPQIQLTQAFNDTDGKCYLETEGFGMVELRFRMHLSLGTESKTEFAVADSTTELDLTSFLLTDVISGRQDSTQSGIPVDQTPRFSLISERDSSVECPAAGTRRDEKKVDAMSNSDDDLEEGEVLSDNEMRSNSSEPRTPNKKSLSVFAPGLFPENICSDSPVSNLQVDF</sequence>
<dbReference type="Proteomes" id="UP000271098">
    <property type="component" value="Unassembled WGS sequence"/>
</dbReference>
<evidence type="ECO:0000313" key="4">
    <source>
        <dbReference type="EMBL" id="VDN18133.1"/>
    </source>
</evidence>
<reference evidence="6" key="1">
    <citation type="submission" date="2016-06" db="UniProtKB">
        <authorList>
            <consortium name="WormBaseParasite"/>
        </authorList>
    </citation>
    <scope>IDENTIFICATION</scope>
</reference>
<keyword evidence="2" id="KW-0472">Membrane</keyword>
<organism evidence="6">
    <name type="scientific">Gongylonema pulchrum</name>
    <dbReference type="NCBI Taxonomy" id="637853"/>
    <lineage>
        <taxon>Eukaryota</taxon>
        <taxon>Metazoa</taxon>
        <taxon>Ecdysozoa</taxon>
        <taxon>Nematoda</taxon>
        <taxon>Chromadorea</taxon>
        <taxon>Rhabditida</taxon>
        <taxon>Spirurina</taxon>
        <taxon>Spiruromorpha</taxon>
        <taxon>Spiruroidea</taxon>
        <taxon>Gongylonematidae</taxon>
        <taxon>Gongylonema</taxon>
    </lineage>
</organism>
<feature type="compositionally biased region" description="Acidic residues" evidence="1">
    <location>
        <begin position="387"/>
        <end position="398"/>
    </location>
</feature>
<dbReference type="InterPro" id="IPR019430">
    <property type="entry name" value="7TM_GPCR_serpentine_rcpt_Srx"/>
</dbReference>
<evidence type="ECO:0000259" key="3">
    <source>
        <dbReference type="Pfam" id="PF10328"/>
    </source>
</evidence>
<feature type="transmembrane region" description="Helical" evidence="2">
    <location>
        <begin position="146"/>
        <end position="168"/>
    </location>
</feature>
<evidence type="ECO:0000256" key="2">
    <source>
        <dbReference type="SAM" id="Phobius"/>
    </source>
</evidence>
<keyword evidence="2" id="KW-1133">Transmembrane helix</keyword>
<dbReference type="WBParaSite" id="GPUH_0001096801-mRNA-1">
    <property type="protein sequence ID" value="GPUH_0001096801-mRNA-1"/>
    <property type="gene ID" value="GPUH_0001096801"/>
</dbReference>
<evidence type="ECO:0000313" key="5">
    <source>
        <dbReference type="Proteomes" id="UP000271098"/>
    </source>
</evidence>
<protein>
    <submittedName>
        <fullName evidence="6">7TM_GPCR_Srx domain-containing protein</fullName>
    </submittedName>
</protein>
<proteinExistence type="predicted"/>
<feature type="region of interest" description="Disordered" evidence="1">
    <location>
        <begin position="364"/>
        <end position="418"/>
    </location>
</feature>
<dbReference type="Pfam" id="PF10328">
    <property type="entry name" value="7TM_GPCR_Srx"/>
    <property type="match status" value="1"/>
</dbReference>
<feature type="domain" description="7TM GPCR serpentine receptor class x (Srx)" evidence="3">
    <location>
        <begin position="2"/>
        <end position="168"/>
    </location>
</feature>
<feature type="transmembrane region" description="Helical" evidence="2">
    <location>
        <begin position="20"/>
        <end position="46"/>
    </location>
</feature>
<dbReference type="EMBL" id="UYRT01078256">
    <property type="protein sequence ID" value="VDN18133.1"/>
    <property type="molecule type" value="Genomic_DNA"/>
</dbReference>
<name>A0A183DQG4_9BILA</name>